<name>A0A8H3VCB7_VENIN</name>
<feature type="region of interest" description="Disordered" evidence="1">
    <location>
        <begin position="252"/>
        <end position="288"/>
    </location>
</feature>
<accession>A0A8H3VCB7</accession>
<feature type="compositionally biased region" description="Polar residues" evidence="1">
    <location>
        <begin position="252"/>
        <end position="264"/>
    </location>
</feature>
<sequence length="288" mass="31283">MAAVFRKLWNSSLHDIALEEVAKPMLHDRRMASPFQHQSALEAARFFADTLLTCLAHLFDTPSTSSDPTALTGVSPALEFCGFTARPSIEVPTTASEPLPSNQYLRTNTFEPLPSNHYLRTNTFESIPSSPGTQLSTSSLTNWDRYQQIPGNGLLQGCQQLVDIDPATSNPDATPRIPLSAVATTNESFRAVTSPSNLLVGFGNLFEQEVPLLSDMKPRNPLFAKAMAVATTNNSIQGSNQPPAGFGNLCEQTTPQTLNATPKTTRPLRMPTTESSSESGHEPPKNVW</sequence>
<dbReference type="Proteomes" id="UP000447873">
    <property type="component" value="Unassembled WGS sequence"/>
</dbReference>
<evidence type="ECO:0000313" key="2">
    <source>
        <dbReference type="EMBL" id="KAE9987272.1"/>
    </source>
</evidence>
<evidence type="ECO:0000256" key="1">
    <source>
        <dbReference type="SAM" id="MobiDB-lite"/>
    </source>
</evidence>
<feature type="compositionally biased region" description="Basic and acidic residues" evidence="1">
    <location>
        <begin position="279"/>
        <end position="288"/>
    </location>
</feature>
<proteinExistence type="predicted"/>
<dbReference type="EMBL" id="WNWS01000020">
    <property type="protein sequence ID" value="KAE9987272.1"/>
    <property type="molecule type" value="Genomic_DNA"/>
</dbReference>
<organism evidence="2 3">
    <name type="scientific">Venturia inaequalis</name>
    <name type="common">Apple scab fungus</name>
    <dbReference type="NCBI Taxonomy" id="5025"/>
    <lineage>
        <taxon>Eukaryota</taxon>
        <taxon>Fungi</taxon>
        <taxon>Dikarya</taxon>
        <taxon>Ascomycota</taxon>
        <taxon>Pezizomycotina</taxon>
        <taxon>Dothideomycetes</taxon>
        <taxon>Pleosporomycetidae</taxon>
        <taxon>Venturiales</taxon>
        <taxon>Venturiaceae</taxon>
        <taxon>Venturia</taxon>
    </lineage>
</organism>
<comment type="caution">
    <text evidence="2">The sequence shown here is derived from an EMBL/GenBank/DDBJ whole genome shotgun (WGS) entry which is preliminary data.</text>
</comment>
<evidence type="ECO:0000313" key="3">
    <source>
        <dbReference type="Proteomes" id="UP000447873"/>
    </source>
</evidence>
<protein>
    <submittedName>
        <fullName evidence="2">Uncharacterized protein</fullName>
    </submittedName>
</protein>
<gene>
    <name evidence="2" type="ORF">EG328_003406</name>
</gene>
<dbReference type="AlphaFoldDB" id="A0A8H3VCB7"/>
<reference evidence="2 3" key="1">
    <citation type="submission" date="2018-12" db="EMBL/GenBank/DDBJ databases">
        <title>Venturia inaequalis Genome Resource.</title>
        <authorList>
            <person name="Lichtner F.J."/>
        </authorList>
    </citation>
    <scope>NUCLEOTIDE SEQUENCE [LARGE SCALE GENOMIC DNA]</scope>
    <source>
        <strain evidence="2 3">120213</strain>
    </source>
</reference>